<dbReference type="InParanoid" id="A0A409XJY5"/>
<organism evidence="3 4">
    <name type="scientific">Psilocybe cyanescens</name>
    <dbReference type="NCBI Taxonomy" id="93625"/>
    <lineage>
        <taxon>Eukaryota</taxon>
        <taxon>Fungi</taxon>
        <taxon>Dikarya</taxon>
        <taxon>Basidiomycota</taxon>
        <taxon>Agaricomycotina</taxon>
        <taxon>Agaricomycetes</taxon>
        <taxon>Agaricomycetidae</taxon>
        <taxon>Agaricales</taxon>
        <taxon>Agaricineae</taxon>
        <taxon>Strophariaceae</taxon>
        <taxon>Psilocybe</taxon>
    </lineage>
</organism>
<gene>
    <name evidence="3" type="ORF">CVT25_013966</name>
</gene>
<sequence length="263" mass="29186">MFFSLKSLLPTVAALVVLKGAIAVPVFSEFSDDLAERSEFDDNSLLERQVYDFDLSERDDILDAVLDARFDHDVLHDIDHAAGKHQYTHAPTKLSIGEGAKHELNRLNVHGKERKNVIKWHKNQVKKEMKTNPDLKHAHTGVIEHLAHKGGSQPKEKNHITASFKDKHGQQIHNKYNGGPNHHLYVNKNNKGTGRQAKGGLNKNNNELKGKHTGNKAATNRNPDNRHGKSSQKNGGKGKGQQRQGGGSKNQNKGLQAKKGGRK</sequence>
<reference evidence="3 4" key="1">
    <citation type="journal article" date="2018" name="Evol. Lett.">
        <title>Horizontal gene cluster transfer increased hallucinogenic mushroom diversity.</title>
        <authorList>
            <person name="Reynolds H.T."/>
            <person name="Vijayakumar V."/>
            <person name="Gluck-Thaler E."/>
            <person name="Korotkin H.B."/>
            <person name="Matheny P.B."/>
            <person name="Slot J.C."/>
        </authorList>
    </citation>
    <scope>NUCLEOTIDE SEQUENCE [LARGE SCALE GENOMIC DNA]</scope>
    <source>
        <strain evidence="3 4">2631</strain>
    </source>
</reference>
<feature type="compositionally biased region" description="Gly residues" evidence="1">
    <location>
        <begin position="235"/>
        <end position="248"/>
    </location>
</feature>
<evidence type="ECO:0000313" key="4">
    <source>
        <dbReference type="Proteomes" id="UP000283269"/>
    </source>
</evidence>
<name>A0A409XJY5_PSICY</name>
<feature type="signal peptide" evidence="2">
    <location>
        <begin position="1"/>
        <end position="23"/>
    </location>
</feature>
<feature type="chain" id="PRO_5019175979" evidence="2">
    <location>
        <begin position="24"/>
        <end position="263"/>
    </location>
</feature>
<comment type="caution">
    <text evidence="3">The sequence shown here is derived from an EMBL/GenBank/DDBJ whole genome shotgun (WGS) entry which is preliminary data.</text>
</comment>
<proteinExistence type="predicted"/>
<dbReference type="Proteomes" id="UP000283269">
    <property type="component" value="Unassembled WGS sequence"/>
</dbReference>
<feature type="compositionally biased region" description="Low complexity" evidence="1">
    <location>
        <begin position="198"/>
        <end position="207"/>
    </location>
</feature>
<feature type="region of interest" description="Disordered" evidence="1">
    <location>
        <begin position="166"/>
        <end position="263"/>
    </location>
</feature>
<dbReference type="AlphaFoldDB" id="A0A409XJY5"/>
<dbReference type="EMBL" id="NHYD01001492">
    <property type="protein sequence ID" value="PPQ91041.1"/>
    <property type="molecule type" value="Genomic_DNA"/>
</dbReference>
<accession>A0A409XJY5</accession>
<dbReference type="OrthoDB" id="3004187at2759"/>
<protein>
    <submittedName>
        <fullName evidence="3">Uncharacterized protein</fullName>
    </submittedName>
</protein>
<keyword evidence="2" id="KW-0732">Signal</keyword>
<evidence type="ECO:0000313" key="3">
    <source>
        <dbReference type="EMBL" id="PPQ91041.1"/>
    </source>
</evidence>
<keyword evidence="4" id="KW-1185">Reference proteome</keyword>
<evidence type="ECO:0000256" key="2">
    <source>
        <dbReference type="SAM" id="SignalP"/>
    </source>
</evidence>
<evidence type="ECO:0000256" key="1">
    <source>
        <dbReference type="SAM" id="MobiDB-lite"/>
    </source>
</evidence>